<reference evidence="2" key="1">
    <citation type="submission" date="2017-04" db="EMBL/GenBank/DDBJ databases">
        <title>Function of individual gut microbiota members based on whole genome sequencing of pure cultures obtained from chicken caecum.</title>
        <authorList>
            <person name="Medvecky M."/>
            <person name="Cejkova D."/>
            <person name="Polansky O."/>
            <person name="Karasova D."/>
            <person name="Kubasova T."/>
            <person name="Cizek A."/>
            <person name="Rychlik I."/>
        </authorList>
    </citation>
    <scope>NUCLEOTIDE SEQUENCE [LARGE SCALE GENOMIC DNA]</scope>
    <source>
        <strain evidence="2">An175</strain>
    </source>
</reference>
<protein>
    <submittedName>
        <fullName evidence="1">Uncharacterized protein</fullName>
    </submittedName>
</protein>
<evidence type="ECO:0000313" key="1">
    <source>
        <dbReference type="EMBL" id="OUP69366.1"/>
    </source>
</evidence>
<sequence>MNKRRNKGGETVMKNYLKHGIISIVLVVLSLAGCKADQKEFPSVPQACVDSSIPAISSETSISEDSESSEALKIPPLPTQLQMDTALSGENFLKISASGETAEFEVMNAYFTLRE</sequence>
<dbReference type="Proteomes" id="UP000196386">
    <property type="component" value="Unassembled WGS sequence"/>
</dbReference>
<dbReference type="EMBL" id="NFKP01000010">
    <property type="protein sequence ID" value="OUP69366.1"/>
    <property type="molecule type" value="Genomic_DNA"/>
</dbReference>
<accession>A0A1Y4MKV6</accession>
<evidence type="ECO:0000313" key="2">
    <source>
        <dbReference type="Proteomes" id="UP000196386"/>
    </source>
</evidence>
<name>A0A1Y4MKV6_9FIRM</name>
<comment type="caution">
    <text evidence="1">The sequence shown here is derived from an EMBL/GenBank/DDBJ whole genome shotgun (WGS) entry which is preliminary data.</text>
</comment>
<gene>
    <name evidence="1" type="ORF">B5F11_09780</name>
</gene>
<dbReference type="RefSeq" id="WP_140400844.1">
    <property type="nucleotide sequence ID" value="NZ_NFKP01000010.1"/>
</dbReference>
<feature type="non-terminal residue" evidence="1">
    <location>
        <position position="115"/>
    </location>
</feature>
<dbReference type="AlphaFoldDB" id="A0A1Y4MKV6"/>
<dbReference type="PROSITE" id="PS51257">
    <property type="entry name" value="PROKAR_LIPOPROTEIN"/>
    <property type="match status" value="1"/>
</dbReference>
<organism evidence="1 2">
    <name type="scientific">Anaerotruncus colihominis</name>
    <dbReference type="NCBI Taxonomy" id="169435"/>
    <lineage>
        <taxon>Bacteria</taxon>
        <taxon>Bacillati</taxon>
        <taxon>Bacillota</taxon>
        <taxon>Clostridia</taxon>
        <taxon>Eubacteriales</taxon>
        <taxon>Oscillospiraceae</taxon>
        <taxon>Anaerotruncus</taxon>
    </lineage>
</organism>
<proteinExistence type="predicted"/>